<dbReference type="KEGG" id="acr:Acry_1265"/>
<dbReference type="EMBL" id="CP000697">
    <property type="protein sequence ID" value="ABQ30476.1"/>
    <property type="molecule type" value="Genomic_DNA"/>
</dbReference>
<proteinExistence type="predicted"/>
<sequence>MSDAAASIRRALAGADARTEPYRHWLLAEVLPGEAVSAILALPFPPPEIGETAGRRETHNSTRRFFAPEEQARHPVCGTLAAAWQAPDTIAAIEAMCGVDLGGSLLRIEYCQDRDGFWLEPHTDIGAKFFTMLVYLADPPAGEDWGTDIFASPDEYVGSAPARRNAGLIFIPGENTWHGFRQRPISGVRRSLIVNYVTPDWRSRHELAFPDKPVA</sequence>
<accession>A5FXZ4</accession>
<dbReference type="Proteomes" id="UP000000245">
    <property type="component" value="Chromosome"/>
</dbReference>
<name>A5FXZ4_ACICJ</name>
<dbReference type="STRING" id="349163.Acry_1265"/>
<organism evidence="1 2">
    <name type="scientific">Acidiphilium cryptum (strain JF-5)</name>
    <dbReference type="NCBI Taxonomy" id="349163"/>
    <lineage>
        <taxon>Bacteria</taxon>
        <taxon>Pseudomonadati</taxon>
        <taxon>Pseudomonadota</taxon>
        <taxon>Alphaproteobacteria</taxon>
        <taxon>Acetobacterales</taxon>
        <taxon>Acidocellaceae</taxon>
        <taxon>Acidiphilium</taxon>
    </lineage>
</organism>
<dbReference type="AlphaFoldDB" id="A5FXZ4"/>
<dbReference type="eggNOG" id="ENOG50309ZE">
    <property type="taxonomic scope" value="Bacteria"/>
</dbReference>
<gene>
    <name evidence="1" type="ordered locus">Acry_1265</name>
</gene>
<dbReference type="HOGENOM" id="CLU_1270024_0_0_5"/>
<keyword evidence="2" id="KW-1185">Reference proteome</keyword>
<evidence type="ECO:0000313" key="1">
    <source>
        <dbReference type="EMBL" id="ABQ30476.1"/>
    </source>
</evidence>
<reference evidence="1 2" key="1">
    <citation type="submission" date="2007-05" db="EMBL/GenBank/DDBJ databases">
        <title>Complete sequence of chromosome of Acidiphilium cryptum JF-5.</title>
        <authorList>
            <consortium name="US DOE Joint Genome Institute"/>
            <person name="Copeland A."/>
            <person name="Lucas S."/>
            <person name="Lapidus A."/>
            <person name="Barry K."/>
            <person name="Detter J.C."/>
            <person name="Glavina del Rio T."/>
            <person name="Hammon N."/>
            <person name="Israni S."/>
            <person name="Dalin E."/>
            <person name="Tice H."/>
            <person name="Pitluck S."/>
            <person name="Sims D."/>
            <person name="Brettin T."/>
            <person name="Bruce D."/>
            <person name="Han C."/>
            <person name="Schmutz J."/>
            <person name="Larimer F."/>
            <person name="Land M."/>
            <person name="Hauser L."/>
            <person name="Kyrpides N."/>
            <person name="Kim E."/>
            <person name="Magnuson T."/>
            <person name="Richardson P."/>
        </authorList>
    </citation>
    <scope>NUCLEOTIDE SEQUENCE [LARGE SCALE GENOMIC DNA]</scope>
    <source>
        <strain evidence="1 2">JF-5</strain>
    </source>
</reference>
<evidence type="ECO:0008006" key="3">
    <source>
        <dbReference type="Google" id="ProtNLM"/>
    </source>
</evidence>
<protein>
    <recommendedName>
        <fullName evidence="3">2OG-Fe(II) oxygenase</fullName>
    </recommendedName>
</protein>
<dbReference type="RefSeq" id="WP_011942113.1">
    <property type="nucleotide sequence ID" value="NC_009484.1"/>
</dbReference>
<evidence type="ECO:0000313" key="2">
    <source>
        <dbReference type="Proteomes" id="UP000000245"/>
    </source>
</evidence>
<dbReference type="Gene3D" id="2.60.120.620">
    <property type="entry name" value="q2cbj1_9rhob like domain"/>
    <property type="match status" value="1"/>
</dbReference>